<dbReference type="EC" id="2.7.4.9" evidence="2"/>
<evidence type="ECO:0000256" key="5">
    <source>
        <dbReference type="ARBA" id="ARBA00022741"/>
    </source>
</evidence>
<evidence type="ECO:0000256" key="3">
    <source>
        <dbReference type="ARBA" id="ARBA00022679"/>
    </source>
</evidence>
<dbReference type="HAMAP" id="MF_00165">
    <property type="entry name" value="Thymidylate_kinase"/>
    <property type="match status" value="1"/>
</dbReference>
<reference evidence="11" key="1">
    <citation type="submission" date="2009-10" db="EMBL/GenBank/DDBJ databases">
        <title>Diversity of trophic interactions inside an arsenic-rich microbial ecosystem.</title>
        <authorList>
            <person name="Bertin P.N."/>
            <person name="Heinrich-Salmeron A."/>
            <person name="Pelletier E."/>
            <person name="Goulhen-Chollet F."/>
            <person name="Arsene-Ploetze F."/>
            <person name="Gallien S."/>
            <person name="Calteau A."/>
            <person name="Vallenet D."/>
            <person name="Casiot C."/>
            <person name="Chane-Woon-Ming B."/>
            <person name="Giloteaux L."/>
            <person name="Barakat M."/>
            <person name="Bonnefoy V."/>
            <person name="Bruneel O."/>
            <person name="Chandler M."/>
            <person name="Cleiss J."/>
            <person name="Duran R."/>
            <person name="Elbaz-Poulichet F."/>
            <person name="Fonknechten N."/>
            <person name="Lauga B."/>
            <person name="Mornico D."/>
            <person name="Ortet P."/>
            <person name="Schaeffer C."/>
            <person name="Siguier P."/>
            <person name="Alexander Thil Smith A."/>
            <person name="Van Dorsselaer A."/>
            <person name="Weissenbach J."/>
            <person name="Medigue C."/>
            <person name="Le Paslier D."/>
        </authorList>
    </citation>
    <scope>NUCLEOTIDE SEQUENCE</scope>
</reference>
<keyword evidence="7" id="KW-0067">ATP-binding</keyword>
<feature type="region of interest" description="Disordered" evidence="9">
    <location>
        <begin position="140"/>
        <end position="162"/>
    </location>
</feature>
<feature type="domain" description="Thymidylate kinase-like" evidence="10">
    <location>
        <begin position="1"/>
        <end position="203"/>
    </location>
</feature>
<name>E6QIG9_9ZZZZ</name>
<keyword evidence="5" id="KW-0547">Nucleotide-binding</keyword>
<dbReference type="Gene3D" id="3.40.50.300">
    <property type="entry name" value="P-loop containing nucleotide triphosphate hydrolases"/>
    <property type="match status" value="1"/>
</dbReference>
<evidence type="ECO:0000256" key="9">
    <source>
        <dbReference type="SAM" id="MobiDB-lite"/>
    </source>
</evidence>
<dbReference type="GO" id="GO:0005829">
    <property type="term" value="C:cytosol"/>
    <property type="evidence" value="ECO:0007669"/>
    <property type="project" value="TreeGrafter"/>
</dbReference>
<dbReference type="AlphaFoldDB" id="E6QIG9"/>
<evidence type="ECO:0000256" key="8">
    <source>
        <dbReference type="ARBA" id="ARBA00048743"/>
    </source>
</evidence>
<dbReference type="InterPro" id="IPR039430">
    <property type="entry name" value="Thymidylate_kin-like_dom"/>
</dbReference>
<dbReference type="InterPro" id="IPR018095">
    <property type="entry name" value="Thymidylate_kin_CS"/>
</dbReference>
<dbReference type="NCBIfam" id="TIGR00041">
    <property type="entry name" value="DTMP_kinase"/>
    <property type="match status" value="1"/>
</dbReference>
<dbReference type="FunFam" id="3.40.50.300:FF:000225">
    <property type="entry name" value="Thymidylate kinase"/>
    <property type="match status" value="1"/>
</dbReference>
<protein>
    <recommendedName>
        <fullName evidence="2">dTMP kinase</fullName>
        <ecNumber evidence="2">2.7.4.9</ecNumber>
    </recommendedName>
</protein>
<dbReference type="InterPro" id="IPR027417">
    <property type="entry name" value="P-loop_NTPase"/>
</dbReference>
<evidence type="ECO:0000259" key="10">
    <source>
        <dbReference type="Pfam" id="PF02223"/>
    </source>
</evidence>
<dbReference type="GO" id="GO:0006233">
    <property type="term" value="P:dTDP biosynthetic process"/>
    <property type="evidence" value="ECO:0007669"/>
    <property type="project" value="InterPro"/>
</dbReference>
<keyword evidence="4" id="KW-0545">Nucleotide biosynthesis</keyword>
<evidence type="ECO:0000256" key="7">
    <source>
        <dbReference type="ARBA" id="ARBA00022840"/>
    </source>
</evidence>
<dbReference type="GO" id="GO:0006227">
    <property type="term" value="P:dUDP biosynthetic process"/>
    <property type="evidence" value="ECO:0007669"/>
    <property type="project" value="TreeGrafter"/>
</dbReference>
<accession>E6QIG9</accession>
<proteinExistence type="inferred from homology"/>
<dbReference type="GO" id="GO:0004798">
    <property type="term" value="F:dTMP kinase activity"/>
    <property type="evidence" value="ECO:0007669"/>
    <property type="project" value="UniProtKB-EC"/>
</dbReference>
<evidence type="ECO:0000256" key="4">
    <source>
        <dbReference type="ARBA" id="ARBA00022727"/>
    </source>
</evidence>
<dbReference type="PANTHER" id="PTHR10344">
    <property type="entry name" value="THYMIDYLATE KINASE"/>
    <property type="match status" value="1"/>
</dbReference>
<comment type="similarity">
    <text evidence="1">Belongs to the thymidylate kinase family.</text>
</comment>
<evidence type="ECO:0000256" key="6">
    <source>
        <dbReference type="ARBA" id="ARBA00022777"/>
    </source>
</evidence>
<keyword evidence="6 11" id="KW-0418">Kinase</keyword>
<dbReference type="GO" id="GO:0005524">
    <property type="term" value="F:ATP binding"/>
    <property type="evidence" value="ECO:0007669"/>
    <property type="project" value="UniProtKB-KW"/>
</dbReference>
<dbReference type="GO" id="GO:0006235">
    <property type="term" value="P:dTTP biosynthetic process"/>
    <property type="evidence" value="ECO:0007669"/>
    <property type="project" value="TreeGrafter"/>
</dbReference>
<sequence length="219" mass="24338">MDGSGKTTQLRLLDNWLRGRNVEAILTRQPGGTATGDRIRALLLDSKSAGLDSRTELAMMFADRAQSIAEVIRPALDAGKLLLCDRFIDSTEAYQGGGRQLGSELVLAMHRLVCGDLQPDLTILLLPNIEVCLTRARRRNQRASGQTSSQAGNQATPDEDRFEREQDGFFQRVHQAYRAIAQREPVRVITIENPGDVQAVHRELITRVEPRLRAAGILR</sequence>
<dbReference type="Pfam" id="PF02223">
    <property type="entry name" value="Thymidylate_kin"/>
    <property type="match status" value="1"/>
</dbReference>
<comment type="catalytic activity">
    <reaction evidence="8">
        <text>dTMP + ATP = dTDP + ADP</text>
        <dbReference type="Rhea" id="RHEA:13517"/>
        <dbReference type="ChEBI" id="CHEBI:30616"/>
        <dbReference type="ChEBI" id="CHEBI:58369"/>
        <dbReference type="ChEBI" id="CHEBI:63528"/>
        <dbReference type="ChEBI" id="CHEBI:456216"/>
        <dbReference type="EC" id="2.7.4.9"/>
    </reaction>
</comment>
<gene>
    <name evidence="11" type="primary">tmk</name>
    <name evidence="11" type="ORF">CARN6_0341</name>
</gene>
<dbReference type="EMBL" id="CABQ01000053">
    <property type="protein sequence ID" value="CBI07035.1"/>
    <property type="molecule type" value="Genomic_DNA"/>
</dbReference>
<dbReference type="SUPFAM" id="SSF52540">
    <property type="entry name" value="P-loop containing nucleoside triphosphate hydrolases"/>
    <property type="match status" value="1"/>
</dbReference>
<keyword evidence="3 11" id="KW-0808">Transferase</keyword>
<evidence type="ECO:0000313" key="11">
    <source>
        <dbReference type="EMBL" id="CBI07035.1"/>
    </source>
</evidence>
<dbReference type="PROSITE" id="PS01331">
    <property type="entry name" value="THYMIDYLATE_KINASE"/>
    <property type="match status" value="1"/>
</dbReference>
<evidence type="ECO:0000256" key="2">
    <source>
        <dbReference type="ARBA" id="ARBA00012980"/>
    </source>
</evidence>
<organism evidence="11">
    <name type="scientific">mine drainage metagenome</name>
    <dbReference type="NCBI Taxonomy" id="410659"/>
    <lineage>
        <taxon>unclassified sequences</taxon>
        <taxon>metagenomes</taxon>
        <taxon>ecological metagenomes</taxon>
    </lineage>
</organism>
<dbReference type="InterPro" id="IPR018094">
    <property type="entry name" value="Thymidylate_kinase"/>
</dbReference>
<dbReference type="CDD" id="cd01672">
    <property type="entry name" value="TMPK"/>
    <property type="match status" value="1"/>
</dbReference>
<feature type="compositionally biased region" description="Polar residues" evidence="9">
    <location>
        <begin position="142"/>
        <end position="156"/>
    </location>
</feature>
<evidence type="ECO:0000256" key="1">
    <source>
        <dbReference type="ARBA" id="ARBA00009776"/>
    </source>
</evidence>
<dbReference type="PANTHER" id="PTHR10344:SF4">
    <property type="entry name" value="UMP-CMP KINASE 2, MITOCHONDRIAL"/>
    <property type="match status" value="1"/>
</dbReference>
<comment type="caution">
    <text evidence="11">The sequence shown here is derived from an EMBL/GenBank/DDBJ whole genome shotgun (WGS) entry which is preliminary data.</text>
</comment>